<comment type="caution">
    <text evidence="2">The sequence shown here is derived from an EMBL/GenBank/DDBJ whole genome shotgun (WGS) entry which is preliminary data.</text>
</comment>
<dbReference type="EMBL" id="BAABKQ010000001">
    <property type="protein sequence ID" value="GAA4819274.1"/>
    <property type="molecule type" value="Genomic_DNA"/>
</dbReference>
<organism evidence="2 3">
    <name type="scientific">Tomitella cavernea</name>
    <dbReference type="NCBI Taxonomy" id="1387982"/>
    <lineage>
        <taxon>Bacteria</taxon>
        <taxon>Bacillati</taxon>
        <taxon>Actinomycetota</taxon>
        <taxon>Actinomycetes</taxon>
        <taxon>Mycobacteriales</taxon>
        <taxon>Tomitella</taxon>
    </lineage>
</organism>
<feature type="compositionally biased region" description="Polar residues" evidence="1">
    <location>
        <begin position="150"/>
        <end position="159"/>
    </location>
</feature>
<protein>
    <recommendedName>
        <fullName evidence="4">DUF4274 domain-containing protein</fullName>
    </recommendedName>
</protein>
<dbReference type="Proteomes" id="UP001500839">
    <property type="component" value="Unassembled WGS sequence"/>
</dbReference>
<evidence type="ECO:0000313" key="2">
    <source>
        <dbReference type="EMBL" id="GAA4819274.1"/>
    </source>
</evidence>
<evidence type="ECO:0000256" key="1">
    <source>
        <dbReference type="SAM" id="MobiDB-lite"/>
    </source>
</evidence>
<accession>A0ABP9CY58</accession>
<evidence type="ECO:0000313" key="3">
    <source>
        <dbReference type="Proteomes" id="UP001500839"/>
    </source>
</evidence>
<sequence>MRARDHAGRRFLSDPRGMLCTMDDPRISCATAALAPIPPRYCAVTPEEVAARENGHSFHRALHIGWAWGEDETGREYLELLWEHRMTSTRAHRFYADGTTESIAVPFLGYPMAEDPVENAEREQWYLAENRRIYADLRARGLLPDPGGNVPSQDINEFLQSGGRVDDE</sequence>
<keyword evidence="3" id="KW-1185">Reference proteome</keyword>
<proteinExistence type="predicted"/>
<reference evidence="3" key="1">
    <citation type="journal article" date="2019" name="Int. J. Syst. Evol. Microbiol.">
        <title>The Global Catalogue of Microorganisms (GCM) 10K type strain sequencing project: providing services to taxonomists for standard genome sequencing and annotation.</title>
        <authorList>
            <consortium name="The Broad Institute Genomics Platform"/>
            <consortium name="The Broad Institute Genome Sequencing Center for Infectious Disease"/>
            <person name="Wu L."/>
            <person name="Ma J."/>
        </authorList>
    </citation>
    <scope>NUCLEOTIDE SEQUENCE [LARGE SCALE GENOMIC DNA]</scope>
    <source>
        <strain evidence="3">JCM 18542</strain>
    </source>
</reference>
<gene>
    <name evidence="2" type="ORF">GCM10023353_28640</name>
</gene>
<feature type="region of interest" description="Disordered" evidence="1">
    <location>
        <begin position="144"/>
        <end position="168"/>
    </location>
</feature>
<evidence type="ECO:0008006" key="4">
    <source>
        <dbReference type="Google" id="ProtNLM"/>
    </source>
</evidence>
<name>A0ABP9CY58_9ACTN</name>